<feature type="transmembrane region" description="Helical" evidence="7">
    <location>
        <begin position="113"/>
        <end position="133"/>
    </location>
</feature>
<evidence type="ECO:0000256" key="5">
    <source>
        <dbReference type="ARBA" id="ARBA00022989"/>
    </source>
</evidence>
<dbReference type="RefSeq" id="WP_171647160.1">
    <property type="nucleotide sequence ID" value="NZ_WHOA01000214.1"/>
</dbReference>
<keyword evidence="5 7" id="KW-1133">Transmembrane helix</keyword>
<dbReference type="Proteomes" id="UP000616779">
    <property type="component" value="Unassembled WGS sequence"/>
</dbReference>
<dbReference type="Gene3D" id="1.10.3720.10">
    <property type="entry name" value="MetI-like"/>
    <property type="match status" value="1"/>
</dbReference>
<dbReference type="PROSITE" id="PS50928">
    <property type="entry name" value="ABC_TM1"/>
    <property type="match status" value="1"/>
</dbReference>
<evidence type="ECO:0000256" key="3">
    <source>
        <dbReference type="ARBA" id="ARBA00022475"/>
    </source>
</evidence>
<keyword evidence="2 7" id="KW-0813">Transport</keyword>
<accession>A0ABX1Y3M2</accession>
<sequence length="295" mass="33617">MKSLKISKGDRIFDIINYSILTIVFIIVLYPLYFIVIASVSNPTLVNNGAMTLWPKGFMLDGYKKVFEYVDVWVGYRNTIFYTVIGTILNVFVTMGVAYTLSRKNFLGKGALMTYIMIPMFFTGGLVPTFLIVKKMGLYNTPLVMIIIGAINIFNVIIARTYIQGTIPEELYESAQMDGCNHFTFFFRIILPLSSSIIAVLTLYYAVDHWNDFFNSLIYLSNKNLFSLQLVLRGILIQSNIQTDMLQAEDVVRQQYEAELLKYALIIVTSLPILVIYPFMQKYFVKGVMIGSVKG</sequence>
<feature type="transmembrane region" description="Helical" evidence="7">
    <location>
        <begin position="139"/>
        <end position="163"/>
    </location>
</feature>
<keyword evidence="3" id="KW-1003">Cell membrane</keyword>
<evidence type="ECO:0000256" key="6">
    <source>
        <dbReference type="ARBA" id="ARBA00023136"/>
    </source>
</evidence>
<feature type="transmembrane region" description="Helical" evidence="7">
    <location>
        <begin position="260"/>
        <end position="280"/>
    </location>
</feature>
<gene>
    <name evidence="9" type="ORF">GC098_29635</name>
</gene>
<evidence type="ECO:0000313" key="9">
    <source>
        <dbReference type="EMBL" id="NOU75490.1"/>
    </source>
</evidence>
<evidence type="ECO:0000256" key="7">
    <source>
        <dbReference type="RuleBase" id="RU363032"/>
    </source>
</evidence>
<evidence type="ECO:0000256" key="2">
    <source>
        <dbReference type="ARBA" id="ARBA00022448"/>
    </source>
</evidence>
<dbReference type="PANTHER" id="PTHR43744">
    <property type="entry name" value="ABC TRANSPORTER PERMEASE PROTEIN MG189-RELATED-RELATED"/>
    <property type="match status" value="1"/>
</dbReference>
<evidence type="ECO:0000256" key="4">
    <source>
        <dbReference type="ARBA" id="ARBA00022692"/>
    </source>
</evidence>
<feature type="transmembrane region" description="Helical" evidence="7">
    <location>
        <begin position="12"/>
        <end position="36"/>
    </location>
</feature>
<feature type="domain" description="ABC transmembrane type-1" evidence="8">
    <location>
        <begin position="76"/>
        <end position="277"/>
    </location>
</feature>
<reference evidence="9 10" key="1">
    <citation type="submission" date="2019-10" db="EMBL/GenBank/DDBJ databases">
        <title>Description of Paenibacillus terrestris sp. nov.</title>
        <authorList>
            <person name="Carlier A."/>
            <person name="Qi S."/>
        </authorList>
    </citation>
    <scope>NUCLEOTIDE SEQUENCE [LARGE SCALE GENOMIC DNA]</scope>
    <source>
        <strain evidence="9 10">LMG 31458</strain>
    </source>
</reference>
<keyword evidence="6 7" id="KW-0472">Membrane</keyword>
<feature type="transmembrane region" description="Helical" evidence="7">
    <location>
        <begin position="183"/>
        <end position="207"/>
    </location>
</feature>
<dbReference type="InterPro" id="IPR035906">
    <property type="entry name" value="MetI-like_sf"/>
</dbReference>
<organism evidence="9 10">
    <name type="scientific">Paenibacillus phytorum</name>
    <dbReference type="NCBI Taxonomy" id="2654977"/>
    <lineage>
        <taxon>Bacteria</taxon>
        <taxon>Bacillati</taxon>
        <taxon>Bacillota</taxon>
        <taxon>Bacilli</taxon>
        <taxon>Bacillales</taxon>
        <taxon>Paenibacillaceae</taxon>
        <taxon>Paenibacillus</taxon>
    </lineage>
</organism>
<proteinExistence type="inferred from homology"/>
<comment type="similarity">
    <text evidence="7">Belongs to the binding-protein-dependent transport system permease family.</text>
</comment>
<feature type="transmembrane region" description="Helical" evidence="7">
    <location>
        <begin position="80"/>
        <end position="101"/>
    </location>
</feature>
<dbReference type="InterPro" id="IPR000515">
    <property type="entry name" value="MetI-like"/>
</dbReference>
<dbReference type="PANTHER" id="PTHR43744:SF9">
    <property type="entry name" value="POLYGALACTURONAN_RHAMNOGALACTURONAN TRANSPORT SYSTEM PERMEASE PROTEIN YTCP"/>
    <property type="match status" value="1"/>
</dbReference>
<dbReference type="EMBL" id="WHOA01000214">
    <property type="protein sequence ID" value="NOU75490.1"/>
    <property type="molecule type" value="Genomic_DNA"/>
</dbReference>
<keyword evidence="4 7" id="KW-0812">Transmembrane</keyword>
<comment type="caution">
    <text evidence="9">The sequence shown here is derived from an EMBL/GenBank/DDBJ whole genome shotgun (WGS) entry which is preliminary data.</text>
</comment>
<dbReference type="CDD" id="cd06261">
    <property type="entry name" value="TM_PBP2"/>
    <property type="match status" value="1"/>
</dbReference>
<keyword evidence="10" id="KW-1185">Reference proteome</keyword>
<protein>
    <submittedName>
        <fullName evidence="9">ABC transporter permease subunit</fullName>
    </submittedName>
</protein>
<evidence type="ECO:0000313" key="10">
    <source>
        <dbReference type="Proteomes" id="UP000616779"/>
    </source>
</evidence>
<dbReference type="Pfam" id="PF00528">
    <property type="entry name" value="BPD_transp_1"/>
    <property type="match status" value="1"/>
</dbReference>
<comment type="subcellular location">
    <subcellularLocation>
        <location evidence="1 7">Cell membrane</location>
        <topology evidence="1 7">Multi-pass membrane protein</topology>
    </subcellularLocation>
</comment>
<name>A0ABX1Y3M2_9BACL</name>
<dbReference type="SUPFAM" id="SSF161098">
    <property type="entry name" value="MetI-like"/>
    <property type="match status" value="1"/>
</dbReference>
<evidence type="ECO:0000259" key="8">
    <source>
        <dbReference type="PROSITE" id="PS50928"/>
    </source>
</evidence>
<evidence type="ECO:0000256" key="1">
    <source>
        <dbReference type="ARBA" id="ARBA00004651"/>
    </source>
</evidence>